<dbReference type="InterPro" id="IPR027417">
    <property type="entry name" value="P-loop_NTPase"/>
</dbReference>
<dbReference type="AlphaFoldDB" id="A0A449AVE5"/>
<dbReference type="SMART" id="SM00382">
    <property type="entry name" value="AAA"/>
    <property type="match status" value="1"/>
</dbReference>
<dbReference type="GO" id="GO:0006269">
    <property type="term" value="P:DNA replication, synthesis of primer"/>
    <property type="evidence" value="ECO:0007669"/>
    <property type="project" value="UniProtKB-KW"/>
</dbReference>
<reference evidence="3 4" key="1">
    <citation type="submission" date="2019-01" db="EMBL/GenBank/DDBJ databases">
        <authorList>
            <consortium name="Pathogen Informatics"/>
        </authorList>
    </citation>
    <scope>NUCLEOTIDE SEQUENCE [LARGE SCALE GENOMIC DNA]</scope>
    <source>
        <strain evidence="3 4">NCTC10194</strain>
    </source>
</reference>
<dbReference type="GO" id="GO:0005524">
    <property type="term" value="F:ATP binding"/>
    <property type="evidence" value="ECO:0007669"/>
    <property type="project" value="InterPro"/>
</dbReference>
<feature type="domain" description="SF4 helicase" evidence="2">
    <location>
        <begin position="20"/>
        <end position="295"/>
    </location>
</feature>
<dbReference type="PROSITE" id="PS51199">
    <property type="entry name" value="SF4_HELICASE"/>
    <property type="match status" value="1"/>
</dbReference>
<dbReference type="InterPro" id="IPR007694">
    <property type="entry name" value="DNA_helicase_DnaB-like_C"/>
</dbReference>
<keyword evidence="4" id="KW-1185">Reference proteome</keyword>
<evidence type="ECO:0000259" key="2">
    <source>
        <dbReference type="PROSITE" id="PS51199"/>
    </source>
</evidence>
<accession>A0A449AVE5</accession>
<keyword evidence="3" id="KW-0347">Helicase</keyword>
<evidence type="ECO:0000313" key="4">
    <source>
        <dbReference type="Proteomes" id="UP000290815"/>
    </source>
</evidence>
<evidence type="ECO:0000256" key="1">
    <source>
        <dbReference type="ARBA" id="ARBA00022515"/>
    </source>
</evidence>
<organism evidence="3 4">
    <name type="scientific">Mycoplasmopsis glycophila</name>
    <dbReference type="NCBI Taxonomy" id="171285"/>
    <lineage>
        <taxon>Bacteria</taxon>
        <taxon>Bacillati</taxon>
        <taxon>Mycoplasmatota</taxon>
        <taxon>Mycoplasmoidales</taxon>
        <taxon>Metamycoplasmataceae</taxon>
        <taxon>Mycoplasmopsis</taxon>
    </lineage>
</organism>
<gene>
    <name evidence="3" type="primary">dnaB_2</name>
    <name evidence="3" type="ORF">NCTC10194_00453</name>
</gene>
<dbReference type="KEGG" id="mgly:NCTC10194_00453"/>
<dbReference type="GO" id="GO:0003678">
    <property type="term" value="F:DNA helicase activity"/>
    <property type="evidence" value="ECO:0007669"/>
    <property type="project" value="UniProtKB-EC"/>
</dbReference>
<dbReference type="Proteomes" id="UP000290815">
    <property type="component" value="Chromosome"/>
</dbReference>
<dbReference type="EC" id="3.6.4.12" evidence="3"/>
<dbReference type="InterPro" id="IPR003593">
    <property type="entry name" value="AAA+_ATPase"/>
</dbReference>
<dbReference type="SUPFAM" id="SSF52540">
    <property type="entry name" value="P-loop containing nucleoside triphosphate hydrolases"/>
    <property type="match status" value="1"/>
</dbReference>
<dbReference type="EMBL" id="LR215024">
    <property type="protein sequence ID" value="VEU70459.1"/>
    <property type="molecule type" value="Genomic_DNA"/>
</dbReference>
<evidence type="ECO:0000313" key="3">
    <source>
        <dbReference type="EMBL" id="VEU70459.1"/>
    </source>
</evidence>
<proteinExistence type="predicted"/>
<dbReference type="Pfam" id="PF03796">
    <property type="entry name" value="DnaB_C"/>
    <property type="match status" value="1"/>
</dbReference>
<keyword evidence="3" id="KW-0547">Nucleotide-binding</keyword>
<protein>
    <submittedName>
        <fullName evidence="3">Replicative DNA helicase</fullName>
        <ecNumber evidence="3">3.6.4.12</ecNumber>
    </submittedName>
</protein>
<dbReference type="PANTHER" id="PTHR30153">
    <property type="entry name" value="REPLICATIVE DNA HELICASE DNAB"/>
    <property type="match status" value="1"/>
</dbReference>
<dbReference type="Gene3D" id="3.40.50.300">
    <property type="entry name" value="P-loop containing nucleotide triphosphate hydrolases"/>
    <property type="match status" value="1"/>
</dbReference>
<dbReference type="GO" id="GO:0005829">
    <property type="term" value="C:cytosol"/>
    <property type="evidence" value="ECO:0007669"/>
    <property type="project" value="TreeGrafter"/>
</dbReference>
<dbReference type="RefSeq" id="WP_027333389.1">
    <property type="nucleotide sequence ID" value="NZ_LR215024.1"/>
</dbReference>
<dbReference type="GO" id="GO:0016787">
    <property type="term" value="F:hydrolase activity"/>
    <property type="evidence" value="ECO:0007669"/>
    <property type="project" value="UniProtKB-KW"/>
</dbReference>
<dbReference type="GO" id="GO:1990077">
    <property type="term" value="C:primosome complex"/>
    <property type="evidence" value="ECO:0007669"/>
    <property type="project" value="UniProtKB-KW"/>
</dbReference>
<name>A0A449AVE5_9BACT</name>
<keyword evidence="1" id="KW-0639">Primosome</keyword>
<dbReference type="PANTHER" id="PTHR30153:SF2">
    <property type="entry name" value="REPLICATIVE DNA HELICASE"/>
    <property type="match status" value="1"/>
</dbReference>
<keyword evidence="3" id="KW-0067">ATP-binding</keyword>
<sequence length="304" mass="34276">MKDYFKTPAGVIKEWTEQPQINKNAIRTTQFQAIDHQLSGLRPKQFTIIAGRPGTGKTTFILNMINNIASSFQDKRECFLFISLEQTAEEITQKLISINGIVELSLFNNVQNIKTEIMDNIPEVMNKVSKIPLWIWDGASTTVEDIFEIMRDIKKANFNVRAIFVDHIQILNAKDMNRAPLYEKVSYVSRKLKEAALSFGIPVIALAQLSREAVKSKNPRDKFDGASSDLTQLKNSGNLEQDADTVLFLKENQILPDGTPTIWIDILKNRNGARGGALLKFASSYAIIEDFDNSPKIDLIQKRG</sequence>
<keyword evidence="3" id="KW-0378">Hydrolase</keyword>